<feature type="region of interest" description="Disordered" evidence="1">
    <location>
        <begin position="69"/>
        <end position="151"/>
    </location>
</feature>
<accession>A0A2S6GFB9</accession>
<evidence type="ECO:0000313" key="2">
    <source>
        <dbReference type="EMBL" id="PPK63914.1"/>
    </source>
</evidence>
<organism evidence="2 3">
    <name type="scientific">Actinokineospora auranticolor</name>
    <dbReference type="NCBI Taxonomy" id="155976"/>
    <lineage>
        <taxon>Bacteria</taxon>
        <taxon>Bacillati</taxon>
        <taxon>Actinomycetota</taxon>
        <taxon>Actinomycetes</taxon>
        <taxon>Pseudonocardiales</taxon>
        <taxon>Pseudonocardiaceae</taxon>
        <taxon>Actinokineospora</taxon>
    </lineage>
</organism>
<reference evidence="2 3" key="1">
    <citation type="submission" date="2018-02" db="EMBL/GenBank/DDBJ databases">
        <title>Genomic Encyclopedia of Archaeal and Bacterial Type Strains, Phase II (KMG-II): from individual species to whole genera.</title>
        <authorList>
            <person name="Goeker M."/>
        </authorList>
    </citation>
    <scope>NUCLEOTIDE SEQUENCE [LARGE SCALE GENOMIC DNA]</scope>
    <source>
        <strain evidence="2 3">YU 961-1</strain>
    </source>
</reference>
<proteinExistence type="predicted"/>
<gene>
    <name evidence="2" type="ORF">CLV40_12334</name>
</gene>
<dbReference type="AlphaFoldDB" id="A0A2S6GFB9"/>
<sequence length="243" mass="25380">MATGRPWRGTNRGLVVAGGDGPVLCEQVDAAFHGVVLLVCLGVERGRAPTGGAFVLAVGGLVAGLGDRGPDAPSAQAGPVRERGAGLDREHPTGPGPGTAAAGTGHPDALDHSSELRAVTAAPGGEQQRQRRAPLLTRQVRRAGPPATRPAQRMTVRFAPTCRGVEWLDPQSPLFLAPGAMVMDTGDRARTVTTTPVTRSPVVQARSVAYPSTEDLSTSRTPPHPRSTSETRPRSCPVDLHRR</sequence>
<evidence type="ECO:0000256" key="1">
    <source>
        <dbReference type="SAM" id="MobiDB-lite"/>
    </source>
</evidence>
<keyword evidence="3" id="KW-1185">Reference proteome</keyword>
<feature type="compositionally biased region" description="Basic and acidic residues" evidence="1">
    <location>
        <begin position="80"/>
        <end position="92"/>
    </location>
</feature>
<dbReference type="EMBL" id="PTIX01000023">
    <property type="protein sequence ID" value="PPK63914.1"/>
    <property type="molecule type" value="Genomic_DNA"/>
</dbReference>
<feature type="compositionally biased region" description="Polar residues" evidence="1">
    <location>
        <begin position="214"/>
        <end position="226"/>
    </location>
</feature>
<protein>
    <submittedName>
        <fullName evidence="2">Uncharacterized protein</fullName>
    </submittedName>
</protein>
<comment type="caution">
    <text evidence="2">The sequence shown here is derived from an EMBL/GenBank/DDBJ whole genome shotgun (WGS) entry which is preliminary data.</text>
</comment>
<dbReference type="Proteomes" id="UP000239203">
    <property type="component" value="Unassembled WGS sequence"/>
</dbReference>
<name>A0A2S6GFB9_9PSEU</name>
<evidence type="ECO:0000313" key="3">
    <source>
        <dbReference type="Proteomes" id="UP000239203"/>
    </source>
</evidence>
<feature type="region of interest" description="Disordered" evidence="1">
    <location>
        <begin position="205"/>
        <end position="243"/>
    </location>
</feature>